<dbReference type="EMBL" id="MF782455">
    <property type="protein sequence ID" value="ATZ80551.1"/>
    <property type="molecule type" value="Genomic_DNA"/>
</dbReference>
<keyword evidence="2" id="KW-1185">Reference proteome</keyword>
<protein>
    <submittedName>
        <fullName evidence="1">Uncharacterized protein</fullName>
    </submittedName>
</protein>
<dbReference type="Proteomes" id="UP000240325">
    <property type="component" value="Segment"/>
</dbReference>
<sequence>MAIPYDDSMSAFFGGDVKAPAFCEANFLGGNFESIFGDEFTIKQNNVKSTELYQMMICENYTDCPADATDEFKNALHWQFFQFIEDLGCFHRQIDSLQSTGGNFITTRNGDIPLKEFIAKVVMNRNKLDPFARDFYDKVLMVMMDEDKMAVEEQQFEVPRVARVPSRGESQFVVPRDSPFSSLRDESQFVVPSKSGTRQNSASVNFSIGNPIRRNFPENQSLSENQSTHKLYSTQHGGWKIEKNWDNVVSGLSVGLNYRINFKKMSNEKNSGTVFSQMIPLVPPMITKMYVGSALHDITSPTILREIYMRAFISGSCEPKSDERRSEPWHFVPQRSVMRVLNAQRELEDCTEGQGEVQNYDCEEVERVFDMTTGAIWFRGADCVLFRMKDGQKILYKPGEDACYGETLKLAHPECSVIINKCFMNPNGDLRNCVAELQRRDMYDIDNIENVDPYVVEKMLQVFKFLPANLAGAYDGCYEACRRYDGRYEQELIEPLQFNVWYNKVLPNSFGTGVEGAIKNNDVLLKYLQRIVSFVYTNPAILNKNIKFNNDLAIPNTNIAISQDNYFGKPGMSFKYFKQPVAQRDQLLFSTSVALQDSMYYGGIQSSNIAEPPFGNAMSLQPTMEMHGGMSGGGQYARSQFEMFSDIITNLVSELSREGIIVKKSEVENVLRKLKKLGEIEQKVQRFIRVLHKMNSLQKWVNKLGTNPGRQEVGIERLMTNYELLDWLARNRGEYETCVYKNLNYMSSEMNNVLRTYQGLLRSAAV</sequence>
<gene>
    <name evidence="1" type="ORF">BMW23_0503</name>
</gene>
<name>A0A2H4UUE1_9VIRU</name>
<reference evidence="1" key="1">
    <citation type="journal article" date="2017" name="Elife">
        <title>The kinetoplastid-infecting Bodo saltans virus (BsV), a window into the most abundant giant viruses in the sea.</title>
        <authorList>
            <person name="Deeg C.M."/>
            <person name="Chow C.-E.T."/>
            <person name="Suttle C.A."/>
        </authorList>
    </citation>
    <scope>NUCLEOTIDE SEQUENCE</scope>
    <source>
        <strain evidence="1">NG1</strain>
    </source>
</reference>
<organism evidence="1">
    <name type="scientific">Bodo saltans virus</name>
    <dbReference type="NCBI Taxonomy" id="2024608"/>
    <lineage>
        <taxon>Viruses</taxon>
        <taxon>Varidnaviria</taxon>
        <taxon>Bamfordvirae</taxon>
        <taxon>Nucleocytoviricota</taxon>
        <taxon>Megaviricetes</taxon>
        <taxon>Imitervirales</taxon>
        <taxon>Mimiviridae</taxon>
        <taxon>Klosneuvirinae</taxon>
        <taxon>Theiavirus</taxon>
        <taxon>Theiavirus salishense</taxon>
    </lineage>
</organism>
<evidence type="ECO:0000313" key="1">
    <source>
        <dbReference type="EMBL" id="ATZ80551.1"/>
    </source>
</evidence>
<accession>A0A2H4UUE1</accession>
<evidence type="ECO:0000313" key="2">
    <source>
        <dbReference type="Proteomes" id="UP000240325"/>
    </source>
</evidence>
<proteinExistence type="predicted"/>